<proteinExistence type="predicted"/>
<dbReference type="EMBL" id="WEGK01000007">
    <property type="protein sequence ID" value="MQY20512.1"/>
    <property type="molecule type" value="Genomic_DNA"/>
</dbReference>
<dbReference type="OrthoDB" id="4563448at2"/>
<organism evidence="1 2">
    <name type="scientific">Nocardia macrotermitis</name>
    <dbReference type="NCBI Taxonomy" id="2585198"/>
    <lineage>
        <taxon>Bacteria</taxon>
        <taxon>Bacillati</taxon>
        <taxon>Actinomycetota</taxon>
        <taxon>Actinomycetes</taxon>
        <taxon>Mycobacteriales</taxon>
        <taxon>Nocardiaceae</taxon>
        <taxon>Nocardia</taxon>
    </lineage>
</organism>
<dbReference type="RefSeq" id="WP_153411279.1">
    <property type="nucleotide sequence ID" value="NZ_WEGK01000007.1"/>
</dbReference>
<keyword evidence="2" id="KW-1185">Reference proteome</keyword>
<evidence type="ECO:0000313" key="2">
    <source>
        <dbReference type="Proteomes" id="UP000438448"/>
    </source>
</evidence>
<name>A0A7K0D5C2_9NOCA</name>
<sequence length="123" mass="13567">MDGIDPTEWKRLLAAAEAGELYLDPETGKGLDKVCDTHIENLQKSLRTVGLVETITGFGSFDSSKILEKKYSSLATGHDGAMDAILQQHIETVKTMKETVAKAIANYVALDEEQRQQIEKMTP</sequence>
<protein>
    <submittedName>
        <fullName evidence="1">Uncharacterized protein</fullName>
    </submittedName>
</protein>
<evidence type="ECO:0000313" key="1">
    <source>
        <dbReference type="EMBL" id="MQY20512.1"/>
    </source>
</evidence>
<dbReference type="Proteomes" id="UP000438448">
    <property type="component" value="Unassembled WGS sequence"/>
</dbReference>
<gene>
    <name evidence="1" type="ORF">NRB20_36170</name>
</gene>
<accession>A0A7K0D5C2</accession>
<dbReference type="AlphaFoldDB" id="A0A7K0D5C2"/>
<reference evidence="1 2" key="1">
    <citation type="submission" date="2019-10" db="EMBL/GenBank/DDBJ databases">
        <title>Nocardia macrotermitis sp. nov. and Nocardia aurantia sp. nov., isolated from the gut of fungus growing-termite Macrotermes natalensis.</title>
        <authorList>
            <person name="Benndorf R."/>
            <person name="Schwitalla J."/>
            <person name="Martin K."/>
            <person name="De Beer W."/>
            <person name="Kaster A.-K."/>
            <person name="Vollmers J."/>
            <person name="Poulsen M."/>
            <person name="Beemelmanns C."/>
        </authorList>
    </citation>
    <scope>NUCLEOTIDE SEQUENCE [LARGE SCALE GENOMIC DNA]</scope>
    <source>
        <strain evidence="1 2">RB20</strain>
    </source>
</reference>
<comment type="caution">
    <text evidence="1">The sequence shown here is derived from an EMBL/GenBank/DDBJ whole genome shotgun (WGS) entry which is preliminary data.</text>
</comment>